<dbReference type="Pfam" id="PF00202">
    <property type="entry name" value="Aminotran_3"/>
    <property type="match status" value="1"/>
</dbReference>
<evidence type="ECO:0000256" key="6">
    <source>
        <dbReference type="ARBA" id="ARBA00023235"/>
    </source>
</evidence>
<comment type="subunit">
    <text evidence="8">Homodimer.</text>
</comment>
<evidence type="ECO:0000256" key="2">
    <source>
        <dbReference type="ARBA" id="ARBA00001933"/>
    </source>
</evidence>
<comment type="pathway">
    <text evidence="3">Porphyrin-containing compound metabolism; protoporphyrin-IX biosynthesis; 5-aminolevulinate from L-glutamyl-tRNA(Glu): step 2/2.</text>
</comment>
<dbReference type="SUPFAM" id="SSF53383">
    <property type="entry name" value="PLP-dependent transferases"/>
    <property type="match status" value="1"/>
</dbReference>
<dbReference type="InterPro" id="IPR004639">
    <property type="entry name" value="4pyrrol_synth_GluAld_NH2Trfase"/>
</dbReference>
<protein>
    <recommendedName>
        <fullName evidence="8">Glutamate-1-semialdehyde 2,1-aminomutase</fullName>
        <shortName evidence="8">GSA</shortName>
        <ecNumber evidence="8">5.4.3.8</ecNumber>
    </recommendedName>
    <alternativeName>
        <fullName evidence="8">Glutamate-1-semialdehyde aminotransferase</fullName>
        <shortName evidence="8">GSA-AT</shortName>
    </alternativeName>
</protein>
<dbReference type="CDD" id="cd00610">
    <property type="entry name" value="OAT_like"/>
    <property type="match status" value="1"/>
</dbReference>
<evidence type="ECO:0000256" key="3">
    <source>
        <dbReference type="ARBA" id="ARBA00004819"/>
    </source>
</evidence>
<accession>A0A4R1MJ48</accession>
<evidence type="ECO:0000256" key="5">
    <source>
        <dbReference type="ARBA" id="ARBA00022898"/>
    </source>
</evidence>
<evidence type="ECO:0000256" key="7">
    <source>
        <dbReference type="ARBA" id="ARBA00023244"/>
    </source>
</evidence>
<comment type="similarity">
    <text evidence="4 8">Belongs to the class-III pyridoxal-phosphate-dependent aminotransferase family. HemL subfamily.</text>
</comment>
<dbReference type="UniPathway" id="UPA00251">
    <property type="reaction ID" value="UER00317"/>
</dbReference>
<dbReference type="GO" id="GO:0042286">
    <property type="term" value="F:glutamate-1-semialdehyde 2,1-aminomutase activity"/>
    <property type="evidence" value="ECO:0007669"/>
    <property type="project" value="UniProtKB-UniRule"/>
</dbReference>
<evidence type="ECO:0000313" key="10">
    <source>
        <dbReference type="Proteomes" id="UP000294545"/>
    </source>
</evidence>
<dbReference type="GO" id="GO:0030170">
    <property type="term" value="F:pyridoxal phosphate binding"/>
    <property type="evidence" value="ECO:0007669"/>
    <property type="project" value="InterPro"/>
</dbReference>
<comment type="catalytic activity">
    <reaction evidence="1 8">
        <text>(S)-4-amino-5-oxopentanoate = 5-aminolevulinate</text>
        <dbReference type="Rhea" id="RHEA:14265"/>
        <dbReference type="ChEBI" id="CHEBI:57501"/>
        <dbReference type="ChEBI" id="CHEBI:356416"/>
        <dbReference type="EC" id="5.4.3.8"/>
    </reaction>
</comment>
<dbReference type="FunFam" id="3.40.640.10:FF:000021">
    <property type="entry name" value="Glutamate-1-semialdehyde 2,1-aminomutase"/>
    <property type="match status" value="1"/>
</dbReference>
<comment type="caution">
    <text evidence="9">The sequence shown here is derived from an EMBL/GenBank/DDBJ whole genome shotgun (WGS) entry which is preliminary data.</text>
</comment>
<keyword evidence="6 8" id="KW-0413">Isomerase</keyword>
<dbReference type="InterPro" id="IPR015421">
    <property type="entry name" value="PyrdxlP-dep_Trfase_major"/>
</dbReference>
<keyword evidence="8" id="KW-0963">Cytoplasm</keyword>
<dbReference type="PANTHER" id="PTHR43713">
    <property type="entry name" value="GLUTAMATE-1-SEMIALDEHYDE 2,1-AMINOMUTASE"/>
    <property type="match status" value="1"/>
</dbReference>
<gene>
    <name evidence="8" type="primary">hemL</name>
    <name evidence="9" type="ORF">EDC19_2202</name>
</gene>
<dbReference type="InterPro" id="IPR015422">
    <property type="entry name" value="PyrdxlP-dep_Trfase_small"/>
</dbReference>
<evidence type="ECO:0000313" key="9">
    <source>
        <dbReference type="EMBL" id="TCK92467.1"/>
    </source>
</evidence>
<dbReference type="InterPro" id="IPR005814">
    <property type="entry name" value="Aminotrans_3"/>
</dbReference>
<dbReference type="HAMAP" id="MF_00375">
    <property type="entry name" value="HemL_aminotrans_3"/>
    <property type="match status" value="1"/>
</dbReference>
<dbReference type="PANTHER" id="PTHR43713:SF3">
    <property type="entry name" value="GLUTAMATE-1-SEMIALDEHYDE 2,1-AMINOMUTASE 1, CHLOROPLASTIC-RELATED"/>
    <property type="match status" value="1"/>
</dbReference>
<keyword evidence="10" id="KW-1185">Reference proteome</keyword>
<dbReference type="GO" id="GO:0006782">
    <property type="term" value="P:protoporphyrinogen IX biosynthetic process"/>
    <property type="evidence" value="ECO:0007669"/>
    <property type="project" value="UniProtKB-UniRule"/>
</dbReference>
<keyword evidence="5 8" id="KW-0663">Pyridoxal phosphate</keyword>
<dbReference type="EC" id="5.4.3.8" evidence="8"/>
<keyword evidence="7 8" id="KW-0627">Porphyrin biosynthesis</keyword>
<dbReference type="RefSeq" id="WP_243117045.1">
    <property type="nucleotide sequence ID" value="NZ_SMGQ01000014.1"/>
</dbReference>
<dbReference type="InterPro" id="IPR015424">
    <property type="entry name" value="PyrdxlP-dep_Trfase"/>
</dbReference>
<dbReference type="PROSITE" id="PS00600">
    <property type="entry name" value="AA_TRANSFER_CLASS_3"/>
    <property type="match status" value="1"/>
</dbReference>
<dbReference type="AlphaFoldDB" id="A0A4R1MJ48"/>
<reference evidence="9 10" key="1">
    <citation type="submission" date="2019-03" db="EMBL/GenBank/DDBJ databases">
        <title>Genomic Encyclopedia of Type Strains, Phase IV (KMG-IV): sequencing the most valuable type-strain genomes for metagenomic binning, comparative biology and taxonomic classification.</title>
        <authorList>
            <person name="Goeker M."/>
        </authorList>
    </citation>
    <scope>NUCLEOTIDE SEQUENCE [LARGE SCALE GENOMIC DNA]</scope>
    <source>
        <strain evidence="9 10">DSM 24176</strain>
    </source>
</reference>
<dbReference type="GO" id="GO:0008483">
    <property type="term" value="F:transaminase activity"/>
    <property type="evidence" value="ECO:0007669"/>
    <property type="project" value="InterPro"/>
</dbReference>
<dbReference type="EMBL" id="SMGQ01000014">
    <property type="protein sequence ID" value="TCK92467.1"/>
    <property type="molecule type" value="Genomic_DNA"/>
</dbReference>
<dbReference type="Gene3D" id="3.40.640.10">
    <property type="entry name" value="Type I PLP-dependent aspartate aminotransferase-like (Major domain)"/>
    <property type="match status" value="1"/>
</dbReference>
<dbReference type="NCBIfam" id="TIGR00713">
    <property type="entry name" value="hemL"/>
    <property type="match status" value="1"/>
</dbReference>
<evidence type="ECO:0000256" key="4">
    <source>
        <dbReference type="ARBA" id="ARBA00008981"/>
    </source>
</evidence>
<dbReference type="InterPro" id="IPR049704">
    <property type="entry name" value="Aminotrans_3_PPA_site"/>
</dbReference>
<comment type="subcellular location">
    <subcellularLocation>
        <location evidence="8">Cytoplasm</location>
    </subcellularLocation>
</comment>
<evidence type="ECO:0000256" key="8">
    <source>
        <dbReference type="HAMAP-Rule" id="MF_00375"/>
    </source>
</evidence>
<dbReference type="NCBIfam" id="NF000818">
    <property type="entry name" value="PRK00062.1"/>
    <property type="match status" value="1"/>
</dbReference>
<sequence length="426" mass="46379">MNQSKAIFEEAKQYIPGGVNSPVRAFQSVGMDPIIVKEAKGSKIIDVENKEYIDYISSWGPLILGHASDIVSNGIMDYIHKGTSFGLPTKIEVDIAKLIHEAFPSMELIRMVNSGTEATMSALRVARGYTKRNKILKFEGCYHGHSDSLLVKSGSGTLTYGVPTSEGVPQKVVEDTLVGEFNNIENVKQIFKENQNEIAAVIVEPVPGNMGVIPPNKGFLEALRTITKEEGAVLIFDEVITGFRLGFGGAQGTYGIKPDMTCLGKIIGGGLPVGAYGGKKEIMEMVAPLGNVYQAGTLSGNPIAVKMGYNTLNYLKNNQDIYKTLEDKAIILEKAFNEHIEKAGVPARVNRVKSMLTVFFNGQDVVSYQEASTSDTQMYSQYFKGMLAEGILLPLAQFEGMFLSAAHTDEDLEKTIKASKKVLLSL</sequence>
<dbReference type="Proteomes" id="UP000294545">
    <property type="component" value="Unassembled WGS sequence"/>
</dbReference>
<feature type="modified residue" description="N6-(pyridoxal phosphate)lysine" evidence="8">
    <location>
        <position position="265"/>
    </location>
</feature>
<comment type="cofactor">
    <cofactor evidence="2 8">
        <name>pyridoxal 5'-phosphate</name>
        <dbReference type="ChEBI" id="CHEBI:597326"/>
    </cofactor>
</comment>
<evidence type="ECO:0000256" key="1">
    <source>
        <dbReference type="ARBA" id="ARBA00001579"/>
    </source>
</evidence>
<organism evidence="9 10">
    <name type="scientific">Natranaerovirga hydrolytica</name>
    <dbReference type="NCBI Taxonomy" id="680378"/>
    <lineage>
        <taxon>Bacteria</taxon>
        <taxon>Bacillati</taxon>
        <taxon>Bacillota</taxon>
        <taxon>Clostridia</taxon>
        <taxon>Lachnospirales</taxon>
        <taxon>Natranaerovirgaceae</taxon>
        <taxon>Natranaerovirga</taxon>
    </lineage>
</organism>
<dbReference type="GO" id="GO:0005737">
    <property type="term" value="C:cytoplasm"/>
    <property type="evidence" value="ECO:0007669"/>
    <property type="project" value="UniProtKB-SubCell"/>
</dbReference>
<name>A0A4R1MJ48_9FIRM</name>
<dbReference type="Gene3D" id="3.90.1150.10">
    <property type="entry name" value="Aspartate Aminotransferase, domain 1"/>
    <property type="match status" value="1"/>
</dbReference>
<proteinExistence type="inferred from homology"/>